<dbReference type="InterPro" id="IPR036388">
    <property type="entry name" value="WH-like_DNA-bd_sf"/>
</dbReference>
<dbReference type="PANTHER" id="PTHR30346:SF0">
    <property type="entry name" value="HCA OPERON TRANSCRIPTIONAL ACTIVATOR HCAR"/>
    <property type="match status" value="1"/>
</dbReference>
<dbReference type="InterPro" id="IPR005119">
    <property type="entry name" value="LysR_subst-bd"/>
</dbReference>
<reference evidence="6 7" key="1">
    <citation type="submission" date="2020-05" db="EMBL/GenBank/DDBJ databases">
        <title>Flexivirga sp. ID2601S isolated from air conditioner.</title>
        <authorList>
            <person name="Kim D.H."/>
        </authorList>
    </citation>
    <scope>NUCLEOTIDE SEQUENCE [LARGE SCALE GENOMIC DNA]</scope>
    <source>
        <strain evidence="6 7">ID2601S</strain>
    </source>
</reference>
<sequence length="291" mass="31256">MTGLDPRLLPSFVVVARVGNVTRAAAELNLTQPALSAQLQRLEAQLGVTLLHRTRSGVELTAAGEALLRRAEEVVALTELATAESRAAAGLDRLRVDVHDEALAVPREILTRLGRMRIPMEVSAIGTSEQDRLLLSGELDLALGGRRRTPLPTPLPTALVETHLVDEPLGVAFARDHPAASAEAVDLAALRDEAFYLPRRSFSPDWNDLVETLCHDAGFSPRIADIATESTRLPMSLVAAGRCVAVSLLSTPVPSTVALVPLQGVADFEWTVRHRRDARHTVYDAVAAMGG</sequence>
<comment type="caution">
    <text evidence="6">The sequence shown here is derived from an EMBL/GenBank/DDBJ whole genome shotgun (WGS) entry which is preliminary data.</text>
</comment>
<keyword evidence="3" id="KW-0238">DNA-binding</keyword>
<keyword evidence="2" id="KW-0805">Transcription regulation</keyword>
<gene>
    <name evidence="6" type="ORF">HJ588_06415</name>
</gene>
<dbReference type="AlphaFoldDB" id="A0A849AGA4"/>
<dbReference type="GO" id="GO:0003677">
    <property type="term" value="F:DNA binding"/>
    <property type="evidence" value="ECO:0007669"/>
    <property type="project" value="UniProtKB-KW"/>
</dbReference>
<evidence type="ECO:0000256" key="2">
    <source>
        <dbReference type="ARBA" id="ARBA00023015"/>
    </source>
</evidence>
<evidence type="ECO:0000256" key="4">
    <source>
        <dbReference type="ARBA" id="ARBA00023163"/>
    </source>
</evidence>
<dbReference type="SUPFAM" id="SSF53850">
    <property type="entry name" value="Periplasmic binding protein-like II"/>
    <property type="match status" value="1"/>
</dbReference>
<dbReference type="SUPFAM" id="SSF46785">
    <property type="entry name" value="Winged helix' DNA-binding domain"/>
    <property type="match status" value="1"/>
</dbReference>
<dbReference type="CDD" id="cd08414">
    <property type="entry name" value="PBP2_LTTR_aromatics_like"/>
    <property type="match status" value="1"/>
</dbReference>
<dbReference type="Gene3D" id="1.10.10.10">
    <property type="entry name" value="Winged helix-like DNA-binding domain superfamily/Winged helix DNA-binding domain"/>
    <property type="match status" value="1"/>
</dbReference>
<dbReference type="FunFam" id="1.10.10.10:FF:000001">
    <property type="entry name" value="LysR family transcriptional regulator"/>
    <property type="match status" value="1"/>
</dbReference>
<evidence type="ECO:0000259" key="5">
    <source>
        <dbReference type="PROSITE" id="PS50931"/>
    </source>
</evidence>
<feature type="domain" description="HTH lysR-type" evidence="5">
    <location>
        <begin position="4"/>
        <end position="61"/>
    </location>
</feature>
<dbReference type="InterPro" id="IPR036390">
    <property type="entry name" value="WH_DNA-bd_sf"/>
</dbReference>
<evidence type="ECO:0000313" key="6">
    <source>
        <dbReference type="EMBL" id="NNG38907.1"/>
    </source>
</evidence>
<proteinExistence type="inferred from homology"/>
<dbReference type="Pfam" id="PF00126">
    <property type="entry name" value="HTH_1"/>
    <property type="match status" value="1"/>
</dbReference>
<keyword evidence="7" id="KW-1185">Reference proteome</keyword>
<dbReference type="EMBL" id="JABENB010000001">
    <property type="protein sequence ID" value="NNG38907.1"/>
    <property type="molecule type" value="Genomic_DNA"/>
</dbReference>
<dbReference type="RefSeq" id="WP_171153176.1">
    <property type="nucleotide sequence ID" value="NZ_JABENB010000001.1"/>
</dbReference>
<dbReference type="Pfam" id="PF03466">
    <property type="entry name" value="LysR_substrate"/>
    <property type="match status" value="1"/>
</dbReference>
<dbReference type="GO" id="GO:0032993">
    <property type="term" value="C:protein-DNA complex"/>
    <property type="evidence" value="ECO:0007669"/>
    <property type="project" value="TreeGrafter"/>
</dbReference>
<comment type="similarity">
    <text evidence="1">Belongs to the LysR transcriptional regulatory family.</text>
</comment>
<organism evidence="6 7">
    <name type="scientific">Flexivirga aerilata</name>
    <dbReference type="NCBI Taxonomy" id="1656889"/>
    <lineage>
        <taxon>Bacteria</taxon>
        <taxon>Bacillati</taxon>
        <taxon>Actinomycetota</taxon>
        <taxon>Actinomycetes</taxon>
        <taxon>Micrococcales</taxon>
        <taxon>Dermacoccaceae</taxon>
        <taxon>Flexivirga</taxon>
    </lineage>
</organism>
<protein>
    <submittedName>
        <fullName evidence="6">LysR family transcriptional regulator</fullName>
    </submittedName>
</protein>
<dbReference type="PANTHER" id="PTHR30346">
    <property type="entry name" value="TRANSCRIPTIONAL DUAL REGULATOR HCAR-RELATED"/>
    <property type="match status" value="1"/>
</dbReference>
<dbReference type="PROSITE" id="PS50931">
    <property type="entry name" value="HTH_LYSR"/>
    <property type="match status" value="1"/>
</dbReference>
<keyword evidence="4" id="KW-0804">Transcription</keyword>
<dbReference type="Gene3D" id="3.40.190.10">
    <property type="entry name" value="Periplasmic binding protein-like II"/>
    <property type="match status" value="2"/>
</dbReference>
<dbReference type="InterPro" id="IPR000847">
    <property type="entry name" value="LysR_HTH_N"/>
</dbReference>
<evidence type="ECO:0000256" key="1">
    <source>
        <dbReference type="ARBA" id="ARBA00009437"/>
    </source>
</evidence>
<evidence type="ECO:0000256" key="3">
    <source>
        <dbReference type="ARBA" id="ARBA00023125"/>
    </source>
</evidence>
<name>A0A849AGA4_9MICO</name>
<dbReference type="Proteomes" id="UP000557772">
    <property type="component" value="Unassembled WGS sequence"/>
</dbReference>
<dbReference type="PRINTS" id="PR00039">
    <property type="entry name" value="HTHLYSR"/>
</dbReference>
<evidence type="ECO:0000313" key="7">
    <source>
        <dbReference type="Proteomes" id="UP000557772"/>
    </source>
</evidence>
<dbReference type="GO" id="GO:0003700">
    <property type="term" value="F:DNA-binding transcription factor activity"/>
    <property type="evidence" value="ECO:0007669"/>
    <property type="project" value="InterPro"/>
</dbReference>
<accession>A0A849AGA4</accession>